<dbReference type="Proteomes" id="UP000246702">
    <property type="component" value="Unassembled WGS sequence"/>
</dbReference>
<dbReference type="GO" id="GO:0005829">
    <property type="term" value="C:cytosol"/>
    <property type="evidence" value="ECO:0007669"/>
    <property type="project" value="TreeGrafter"/>
</dbReference>
<dbReference type="GO" id="GO:0004340">
    <property type="term" value="F:glucokinase activity"/>
    <property type="evidence" value="ECO:0007669"/>
    <property type="project" value="TreeGrafter"/>
</dbReference>
<proteinExistence type="inferred from homology"/>
<dbReference type="InterPro" id="IPR022672">
    <property type="entry name" value="Hexokinase_N"/>
</dbReference>
<dbReference type="Pfam" id="PF03727">
    <property type="entry name" value="Hexokinase_2"/>
    <property type="match status" value="1"/>
</dbReference>
<dbReference type="GO" id="GO:0006096">
    <property type="term" value="P:glycolytic process"/>
    <property type="evidence" value="ECO:0007669"/>
    <property type="project" value="UniProtKB-UniPathway"/>
</dbReference>
<feature type="domain" description="Hexokinase N-terminal" evidence="8">
    <location>
        <begin position="8"/>
        <end position="227"/>
    </location>
</feature>
<dbReference type="GO" id="GO:0005536">
    <property type="term" value="F:D-glucose binding"/>
    <property type="evidence" value="ECO:0007669"/>
    <property type="project" value="InterPro"/>
</dbReference>
<accession>A0A317WNL8</accession>
<evidence type="ECO:0000256" key="3">
    <source>
        <dbReference type="ARBA" id="ARBA00022741"/>
    </source>
</evidence>
<dbReference type="GO" id="GO:0019158">
    <property type="term" value="F:mannokinase activity"/>
    <property type="evidence" value="ECO:0007669"/>
    <property type="project" value="TreeGrafter"/>
</dbReference>
<dbReference type="PANTHER" id="PTHR19443:SF29">
    <property type="entry name" value="PHOSPHOTRANSFERASE"/>
    <property type="match status" value="1"/>
</dbReference>
<dbReference type="GeneID" id="37116661"/>
<feature type="domain" description="Hexokinase C-terminal" evidence="9">
    <location>
        <begin position="239"/>
        <end position="532"/>
    </location>
</feature>
<keyword evidence="5 6" id="KW-0067">ATP-binding</keyword>
<reference evidence="10 11" key="1">
    <citation type="submission" date="2016-12" db="EMBL/GenBank/DDBJ databases">
        <title>The genomes of Aspergillus section Nigri reveals drivers in fungal speciation.</title>
        <authorList>
            <consortium name="DOE Joint Genome Institute"/>
            <person name="Vesth T.C."/>
            <person name="Nybo J."/>
            <person name="Theobald S."/>
            <person name="Brandl J."/>
            <person name="Frisvad J.C."/>
            <person name="Nielsen K.F."/>
            <person name="Lyhne E.K."/>
            <person name="Kogle M.E."/>
            <person name="Kuo A."/>
            <person name="Riley R."/>
            <person name="Clum A."/>
            <person name="Nolan M."/>
            <person name="Lipzen A."/>
            <person name="Salamov A."/>
            <person name="Henrissat B."/>
            <person name="Wiebenga A."/>
            <person name="De Vries R.P."/>
            <person name="Grigoriev I.V."/>
            <person name="Mortensen U.H."/>
            <person name="Andersen M.R."/>
            <person name="Baker S.E."/>
        </authorList>
    </citation>
    <scope>NUCLEOTIDE SEQUENCE [LARGE SCALE GENOMIC DNA]</scope>
    <source>
        <strain evidence="10 11">CBS 115572</strain>
    </source>
</reference>
<evidence type="ECO:0000313" key="10">
    <source>
        <dbReference type="EMBL" id="PWY88064.1"/>
    </source>
</evidence>
<evidence type="ECO:0000256" key="2">
    <source>
        <dbReference type="ARBA" id="ARBA00022679"/>
    </source>
</evidence>
<evidence type="ECO:0000256" key="1">
    <source>
        <dbReference type="ARBA" id="ARBA00009225"/>
    </source>
</evidence>
<evidence type="ECO:0000259" key="8">
    <source>
        <dbReference type="Pfam" id="PF00349"/>
    </source>
</evidence>
<organism evidence="10 11">
    <name type="scientific">Aspergillus sclerotioniger CBS 115572</name>
    <dbReference type="NCBI Taxonomy" id="1450535"/>
    <lineage>
        <taxon>Eukaryota</taxon>
        <taxon>Fungi</taxon>
        <taxon>Dikarya</taxon>
        <taxon>Ascomycota</taxon>
        <taxon>Pezizomycotina</taxon>
        <taxon>Eurotiomycetes</taxon>
        <taxon>Eurotiomycetidae</taxon>
        <taxon>Eurotiales</taxon>
        <taxon>Aspergillaceae</taxon>
        <taxon>Aspergillus</taxon>
        <taxon>Aspergillus subgen. Circumdati</taxon>
    </lineage>
</organism>
<keyword evidence="6" id="KW-0324">Glycolysis</keyword>
<dbReference type="PROSITE" id="PS51748">
    <property type="entry name" value="HEXOKINASE_2"/>
    <property type="match status" value="1"/>
</dbReference>
<evidence type="ECO:0000256" key="5">
    <source>
        <dbReference type="ARBA" id="ARBA00022840"/>
    </source>
</evidence>
<dbReference type="GO" id="GO:0001678">
    <property type="term" value="P:intracellular glucose homeostasis"/>
    <property type="evidence" value="ECO:0007669"/>
    <property type="project" value="InterPro"/>
</dbReference>
<dbReference type="InterPro" id="IPR022673">
    <property type="entry name" value="Hexokinase_C"/>
</dbReference>
<dbReference type="GO" id="GO:0005739">
    <property type="term" value="C:mitochondrion"/>
    <property type="evidence" value="ECO:0007669"/>
    <property type="project" value="TreeGrafter"/>
</dbReference>
<sequence length="569" mass="62909">MGKPDPNLHDFLHPLSIDHRILYELSHRFSHTYRELAASSSEQFFPTAITRLPTGHETGRYLAVYLGLSYLRVAFIDLLGDKPPGRQPHVRRTLEKAWPIEERLRRDQAQSLFAWIGDCIAEVIADDLANAKGDTPAELIMGISFCFPTKQKFLNEAILMPTGKGFALSSSLNLHQALLDGYECHTRRTDQDSNHMPAKRRKTFCLPKLKITVMTNDTVATLASLAYSIRTLPNTRVVMGLIVGAGCNSAIPMKLADLQESKTGHIREKQPEAVETIVSTEWTLRGATAPLEELGIVTKWDAELEEHSNRPGFQPLEYMVGGRYIGELVRIICHDWFHGEKKIPRSALPVKLVERYSISTEFLSLVVASSSSDERLAVALSHHLPPPSLSNWIWTPEFAGHIRSIAAAVQERSAALVAAATVGLLACTREIEFKNTTLLRLESQGNSSQEQATTQEHTVQNFETPIPGWQKGPEELVVAVSGGVIQHYPHYKDRIQRQIDRLILSAGPQGEGKSVFLREASDGGIVGVGVLAGSVAGEIEGIVGSTLESDRSHTSVKDDIKSTQFHKDN</sequence>
<dbReference type="GO" id="GO:0005524">
    <property type="term" value="F:ATP binding"/>
    <property type="evidence" value="ECO:0007669"/>
    <property type="project" value="UniProtKB-UniRule"/>
</dbReference>
<dbReference type="Pfam" id="PF00349">
    <property type="entry name" value="Hexokinase_1"/>
    <property type="match status" value="1"/>
</dbReference>
<dbReference type="RefSeq" id="XP_025467847.1">
    <property type="nucleotide sequence ID" value="XM_025614518.1"/>
</dbReference>
<keyword evidence="2 6" id="KW-0808">Transferase</keyword>
<comment type="similarity">
    <text evidence="1 6">Belongs to the hexokinase family.</text>
</comment>
<feature type="region of interest" description="Disordered" evidence="7">
    <location>
        <begin position="550"/>
        <end position="569"/>
    </location>
</feature>
<evidence type="ECO:0000256" key="7">
    <source>
        <dbReference type="SAM" id="MobiDB-lite"/>
    </source>
</evidence>
<keyword evidence="11" id="KW-1185">Reference proteome</keyword>
<dbReference type="CDD" id="cd24000">
    <property type="entry name" value="ASKHA_NBD_HK"/>
    <property type="match status" value="1"/>
</dbReference>
<dbReference type="InterPro" id="IPR043129">
    <property type="entry name" value="ATPase_NBD"/>
</dbReference>
<dbReference type="GO" id="GO:0006006">
    <property type="term" value="P:glucose metabolic process"/>
    <property type="evidence" value="ECO:0007669"/>
    <property type="project" value="TreeGrafter"/>
</dbReference>
<dbReference type="Gene3D" id="3.40.367.20">
    <property type="match status" value="1"/>
</dbReference>
<dbReference type="OrthoDB" id="419537at2759"/>
<dbReference type="PRINTS" id="PR00475">
    <property type="entry name" value="HEXOKINASE"/>
</dbReference>
<dbReference type="UniPathway" id="UPA00109">
    <property type="reaction ID" value="UER00180"/>
</dbReference>
<dbReference type="AlphaFoldDB" id="A0A317WNL8"/>
<protein>
    <recommendedName>
        <fullName evidence="6">Phosphotransferase</fullName>
        <ecNumber evidence="6">2.7.1.-</ecNumber>
    </recommendedName>
</protein>
<evidence type="ECO:0000256" key="6">
    <source>
        <dbReference type="RuleBase" id="RU362007"/>
    </source>
</evidence>
<dbReference type="SUPFAM" id="SSF53067">
    <property type="entry name" value="Actin-like ATPase domain"/>
    <property type="match status" value="2"/>
</dbReference>
<name>A0A317WNL8_9EURO</name>
<dbReference type="EMBL" id="MSFK01000013">
    <property type="protein sequence ID" value="PWY88064.1"/>
    <property type="molecule type" value="Genomic_DNA"/>
</dbReference>
<evidence type="ECO:0000259" key="9">
    <source>
        <dbReference type="Pfam" id="PF03727"/>
    </source>
</evidence>
<comment type="caution">
    <text evidence="10">The sequence shown here is derived from an EMBL/GenBank/DDBJ whole genome shotgun (WGS) entry which is preliminary data.</text>
</comment>
<evidence type="ECO:0000313" key="11">
    <source>
        <dbReference type="Proteomes" id="UP000246702"/>
    </source>
</evidence>
<dbReference type="EC" id="2.7.1.-" evidence="6"/>
<keyword evidence="3 6" id="KW-0547">Nucleotide-binding</keyword>
<dbReference type="GO" id="GO:0006013">
    <property type="term" value="P:mannose metabolic process"/>
    <property type="evidence" value="ECO:0007669"/>
    <property type="project" value="TreeGrafter"/>
</dbReference>
<dbReference type="STRING" id="1450535.A0A317WNL8"/>
<keyword evidence="4 6" id="KW-0418">Kinase</keyword>
<dbReference type="InterPro" id="IPR001312">
    <property type="entry name" value="Hexokinase"/>
</dbReference>
<dbReference type="Gene3D" id="3.30.420.40">
    <property type="match status" value="1"/>
</dbReference>
<dbReference type="GO" id="GO:0008865">
    <property type="term" value="F:fructokinase activity"/>
    <property type="evidence" value="ECO:0007669"/>
    <property type="project" value="TreeGrafter"/>
</dbReference>
<evidence type="ECO:0000256" key="4">
    <source>
        <dbReference type="ARBA" id="ARBA00022777"/>
    </source>
</evidence>
<dbReference type="PANTHER" id="PTHR19443">
    <property type="entry name" value="HEXOKINASE"/>
    <property type="match status" value="1"/>
</dbReference>
<gene>
    <name evidence="10" type="ORF">BO94DRAFT_565891</name>
</gene>